<evidence type="ECO:0000256" key="5">
    <source>
        <dbReference type="ARBA" id="ARBA00022676"/>
    </source>
</evidence>
<feature type="transmembrane region" description="Helical" evidence="13">
    <location>
        <begin position="638"/>
        <end position="658"/>
    </location>
</feature>
<dbReference type="CDD" id="cd04188">
    <property type="entry name" value="DPG_synthase"/>
    <property type="match status" value="1"/>
</dbReference>
<feature type="transmembrane region" description="Helical" evidence="13">
    <location>
        <begin position="587"/>
        <end position="606"/>
    </location>
</feature>
<feature type="transmembrane region" description="Helical" evidence="13">
    <location>
        <begin position="371"/>
        <end position="390"/>
    </location>
</feature>
<dbReference type="Pfam" id="PF00535">
    <property type="entry name" value="Glycos_transf_2"/>
    <property type="match status" value="1"/>
</dbReference>
<dbReference type="AlphaFoldDB" id="A0A6C2TXW4"/>
<dbReference type="PANTHER" id="PTHR10859:SF91">
    <property type="entry name" value="DOLICHYL-PHOSPHATE BETA-GLUCOSYLTRANSFERASE"/>
    <property type="match status" value="1"/>
</dbReference>
<comment type="catalytic activity">
    <reaction evidence="12">
        <text>a di-trans,poly-cis-dolichyl phosphate + UDP-alpha-D-glucose = a di-trans,poly-cis-dolichyl beta-D-glucosyl phosphate + UDP</text>
        <dbReference type="Rhea" id="RHEA:15401"/>
        <dbReference type="Rhea" id="RHEA-COMP:19498"/>
        <dbReference type="Rhea" id="RHEA-COMP:19502"/>
        <dbReference type="ChEBI" id="CHEBI:57525"/>
        <dbReference type="ChEBI" id="CHEBI:57683"/>
        <dbReference type="ChEBI" id="CHEBI:58223"/>
        <dbReference type="ChEBI" id="CHEBI:58885"/>
        <dbReference type="EC" id="2.4.1.117"/>
    </reaction>
    <physiologicalReaction direction="left-to-right" evidence="12">
        <dbReference type="Rhea" id="RHEA:15402"/>
    </physiologicalReaction>
</comment>
<gene>
    <name evidence="15" type="primary">ppm1_2</name>
    <name evidence="15" type="ORF">PDESU_00825</name>
</gene>
<evidence type="ECO:0000259" key="14">
    <source>
        <dbReference type="Pfam" id="PF00535"/>
    </source>
</evidence>
<dbReference type="InterPro" id="IPR001173">
    <property type="entry name" value="Glyco_trans_2-like"/>
</dbReference>
<dbReference type="RefSeq" id="WP_136077956.1">
    <property type="nucleotide sequence ID" value="NZ_CAAHFG010000001.1"/>
</dbReference>
<evidence type="ECO:0000313" key="16">
    <source>
        <dbReference type="Proteomes" id="UP000366872"/>
    </source>
</evidence>
<evidence type="ECO:0000256" key="2">
    <source>
        <dbReference type="ARBA" id="ARBA00004922"/>
    </source>
</evidence>
<feature type="transmembrane region" description="Helical" evidence="13">
    <location>
        <begin position="468"/>
        <end position="486"/>
    </location>
</feature>
<keyword evidence="5" id="KW-0328">Glycosyltransferase</keyword>
<dbReference type="GO" id="GO:0006487">
    <property type="term" value="P:protein N-linked glycosylation"/>
    <property type="evidence" value="ECO:0007669"/>
    <property type="project" value="TreeGrafter"/>
</dbReference>
<feature type="domain" description="Glycosyltransferase 2-like" evidence="14">
    <location>
        <begin position="4"/>
        <end position="165"/>
    </location>
</feature>
<feature type="transmembrane region" description="Helical" evidence="13">
    <location>
        <begin position="340"/>
        <end position="359"/>
    </location>
</feature>
<protein>
    <recommendedName>
        <fullName evidence="4">dolichyl-phosphate beta-glucosyltransferase</fullName>
        <ecNumber evidence="4">2.4.1.117</ecNumber>
    </recommendedName>
</protein>
<reference evidence="15 16" key="1">
    <citation type="submission" date="2019-04" db="EMBL/GenBank/DDBJ databases">
        <authorList>
            <person name="Van Vliet M D."/>
        </authorList>
    </citation>
    <scope>NUCLEOTIDE SEQUENCE [LARGE SCALE GENOMIC DNA]</scope>
    <source>
        <strain evidence="15 16">F1</strain>
    </source>
</reference>
<keyword evidence="10 13" id="KW-1133">Transmembrane helix</keyword>
<feature type="transmembrane region" description="Helical" evidence="13">
    <location>
        <begin position="613"/>
        <end position="632"/>
    </location>
</feature>
<dbReference type="EMBL" id="CAAHFG010000001">
    <property type="protein sequence ID" value="VGO12274.1"/>
    <property type="molecule type" value="Genomic_DNA"/>
</dbReference>
<dbReference type="EC" id="2.4.1.117" evidence="4"/>
<evidence type="ECO:0000256" key="8">
    <source>
        <dbReference type="ARBA" id="ARBA00022824"/>
    </source>
</evidence>
<organism evidence="15 16">
    <name type="scientific">Pontiella desulfatans</name>
    <dbReference type="NCBI Taxonomy" id="2750659"/>
    <lineage>
        <taxon>Bacteria</taxon>
        <taxon>Pseudomonadati</taxon>
        <taxon>Kiritimatiellota</taxon>
        <taxon>Kiritimatiellia</taxon>
        <taxon>Kiritimatiellales</taxon>
        <taxon>Pontiellaceae</taxon>
        <taxon>Pontiella</taxon>
    </lineage>
</organism>
<evidence type="ECO:0000256" key="6">
    <source>
        <dbReference type="ARBA" id="ARBA00022679"/>
    </source>
</evidence>
<dbReference type="InterPro" id="IPR029044">
    <property type="entry name" value="Nucleotide-diphossugar_trans"/>
</dbReference>
<dbReference type="GO" id="GO:0004581">
    <property type="term" value="F:dolichyl-phosphate beta-glucosyltransferase activity"/>
    <property type="evidence" value="ECO:0007669"/>
    <property type="project" value="UniProtKB-EC"/>
</dbReference>
<evidence type="ECO:0000256" key="3">
    <source>
        <dbReference type="ARBA" id="ARBA00006739"/>
    </source>
</evidence>
<evidence type="ECO:0000256" key="1">
    <source>
        <dbReference type="ARBA" id="ARBA00004389"/>
    </source>
</evidence>
<evidence type="ECO:0000256" key="13">
    <source>
        <dbReference type="SAM" id="Phobius"/>
    </source>
</evidence>
<evidence type="ECO:0000256" key="11">
    <source>
        <dbReference type="ARBA" id="ARBA00023136"/>
    </source>
</evidence>
<dbReference type="PANTHER" id="PTHR10859">
    <property type="entry name" value="GLYCOSYL TRANSFERASE"/>
    <property type="match status" value="1"/>
</dbReference>
<keyword evidence="8" id="KW-0256">Endoplasmic reticulum</keyword>
<keyword evidence="7 13" id="KW-0812">Transmembrane</keyword>
<evidence type="ECO:0000256" key="12">
    <source>
        <dbReference type="ARBA" id="ARBA00045097"/>
    </source>
</evidence>
<name>A0A6C2TXW4_PONDE</name>
<evidence type="ECO:0000256" key="7">
    <source>
        <dbReference type="ARBA" id="ARBA00022692"/>
    </source>
</evidence>
<dbReference type="Proteomes" id="UP000366872">
    <property type="component" value="Unassembled WGS sequence"/>
</dbReference>
<feature type="transmembrane region" description="Helical" evidence="13">
    <location>
        <begin position="259"/>
        <end position="281"/>
    </location>
</feature>
<comment type="subcellular location">
    <subcellularLocation>
        <location evidence="1">Endoplasmic reticulum membrane</location>
        <topology evidence="1">Single-pass membrane protein</topology>
    </subcellularLocation>
</comment>
<evidence type="ECO:0000256" key="4">
    <source>
        <dbReference type="ARBA" id="ARBA00012583"/>
    </source>
</evidence>
<keyword evidence="11 13" id="KW-0472">Membrane</keyword>
<feature type="transmembrane region" description="Helical" evidence="13">
    <location>
        <begin position="546"/>
        <end position="567"/>
    </location>
</feature>
<keyword evidence="6" id="KW-0808">Transferase</keyword>
<feature type="transmembrane region" description="Helical" evidence="13">
    <location>
        <begin position="402"/>
        <end position="426"/>
    </location>
</feature>
<comment type="pathway">
    <text evidence="2">Protein modification; protein glycosylation.</text>
</comment>
<dbReference type="Gene3D" id="3.90.550.10">
    <property type="entry name" value="Spore Coat Polysaccharide Biosynthesis Protein SpsA, Chain A"/>
    <property type="match status" value="1"/>
</dbReference>
<proteinExistence type="inferred from homology"/>
<sequence length="665" mass="73155">MKFSIVIPAHNEEQRLPPVLDAYAQFFAHELGEEAEIILVANGCTDATAVVAKDIARNHSNIRVIDEPNRIGKGGAVILGAKAAVGDYIGFVDADGATSPEEFFRLYTIAAGKDGVIASRWMKGADVVIPQRAMRLLSSRTFNWITRILLGLKYKDTQCGAKIFKAEAWNAILPNIGTTRFAFDVDILYQLKRHNYTVAEEPTVWRDIEGSKVRFFNSSLDMFLAIVRMRLLYSPLKFTVRLYDQFLARIVEFLRRDSLFCHAMMLFMASMVANVCNVAFQMVVVRALSPVDYALLATFLSLFAIVSRPLGTLATATTHYTSLLLKEGRSGTVKRLVRKWMLIAGVPSILSAAVCILFARQIAALFDLERIAPVVVSAAALPALFLTPVVGGTLRGMQQFGWSAVASVAGAIGRVAIGAALVLLLFPACGWALVGHVGGAYINLLITMVVLLLLVVRFPADSKKLPSFRLYLFQCFFIQFGMALLMNGDVVFVKHFLPAETDFAKAATLGRMVVFLTASVTMAMFPKVSSSGEFTKEHRRIYLRGVAYTSFFLTGSFLFCVFFPRFLLGFLFRVLEPSPDLIAQTRWMAVVMGISVLLGINSSLLLAQRRFKAAAIVVVSALLYYGGVQLFHGNSFEIIAVAGGANMLGLVVTTWFILKQKTEDG</sequence>
<accession>A0A6C2TXW4</accession>
<dbReference type="InterPro" id="IPR035518">
    <property type="entry name" value="DPG_synthase"/>
</dbReference>
<feature type="transmembrane region" description="Helical" evidence="13">
    <location>
        <begin position="438"/>
        <end position="456"/>
    </location>
</feature>
<keyword evidence="16" id="KW-1185">Reference proteome</keyword>
<feature type="transmembrane region" description="Helical" evidence="13">
    <location>
        <begin position="293"/>
        <end position="320"/>
    </location>
</feature>
<comment type="similarity">
    <text evidence="3">Belongs to the glycosyltransferase 2 family.</text>
</comment>
<evidence type="ECO:0000256" key="9">
    <source>
        <dbReference type="ARBA" id="ARBA00022968"/>
    </source>
</evidence>
<evidence type="ECO:0000313" key="15">
    <source>
        <dbReference type="EMBL" id="VGO12274.1"/>
    </source>
</evidence>
<evidence type="ECO:0000256" key="10">
    <source>
        <dbReference type="ARBA" id="ARBA00022989"/>
    </source>
</evidence>
<keyword evidence="9" id="KW-0735">Signal-anchor</keyword>
<dbReference type="SUPFAM" id="SSF53448">
    <property type="entry name" value="Nucleotide-diphospho-sugar transferases"/>
    <property type="match status" value="1"/>
</dbReference>